<gene>
    <name evidence="3" type="ORF">PENSUB_5414</name>
</gene>
<dbReference type="OrthoDB" id="415532at2759"/>
<dbReference type="Pfam" id="PF14033">
    <property type="entry name" value="DUF4246"/>
    <property type="match status" value="1"/>
</dbReference>
<accession>A0A1Q5U9Q5</accession>
<reference evidence="3 4" key="1">
    <citation type="submission" date="2016-10" db="EMBL/GenBank/DDBJ databases">
        <title>Genome sequence of the ascomycete fungus Penicillium subrubescens.</title>
        <authorList>
            <person name="De Vries R.P."/>
            <person name="Peng M."/>
            <person name="Dilokpimol A."/>
            <person name="Hilden K."/>
            <person name="Makela M.R."/>
            <person name="Grigoriev I."/>
            <person name="Riley R."/>
            <person name="Granchi Z."/>
        </authorList>
    </citation>
    <scope>NUCLEOTIDE SEQUENCE [LARGE SCALE GENOMIC DNA]</scope>
    <source>
        <strain evidence="3 4">CBS 132785</strain>
    </source>
</reference>
<comment type="caution">
    <text evidence="3">The sequence shown here is derived from an EMBL/GenBank/DDBJ whole genome shotgun (WGS) entry which is preliminary data.</text>
</comment>
<feature type="domain" description="DUF4246" evidence="2">
    <location>
        <begin position="18"/>
        <end position="82"/>
    </location>
</feature>
<dbReference type="InterPro" id="IPR049192">
    <property type="entry name" value="DUF4246_C"/>
</dbReference>
<dbReference type="STRING" id="1316194.A0A1Q5U9Q5"/>
<dbReference type="InterPro" id="IPR025340">
    <property type="entry name" value="DUF4246"/>
</dbReference>
<dbReference type="PANTHER" id="PTHR33119">
    <property type="entry name" value="IFI3P"/>
    <property type="match status" value="1"/>
</dbReference>
<evidence type="ECO:0000259" key="1">
    <source>
        <dbReference type="Pfam" id="PF14033"/>
    </source>
</evidence>
<organism evidence="3 4">
    <name type="scientific">Penicillium subrubescens</name>
    <dbReference type="NCBI Taxonomy" id="1316194"/>
    <lineage>
        <taxon>Eukaryota</taxon>
        <taxon>Fungi</taxon>
        <taxon>Dikarya</taxon>
        <taxon>Ascomycota</taxon>
        <taxon>Pezizomycotina</taxon>
        <taxon>Eurotiomycetes</taxon>
        <taxon>Eurotiomycetidae</taxon>
        <taxon>Eurotiales</taxon>
        <taxon>Aspergillaceae</taxon>
        <taxon>Penicillium</taxon>
    </lineage>
</organism>
<feature type="domain" description="DUF4246" evidence="1">
    <location>
        <begin position="94"/>
        <end position="656"/>
    </location>
</feature>
<evidence type="ECO:0000259" key="2">
    <source>
        <dbReference type="Pfam" id="PF21666"/>
    </source>
</evidence>
<proteinExistence type="predicted"/>
<protein>
    <submittedName>
        <fullName evidence="3">Uncharacterized protein</fullName>
    </submittedName>
</protein>
<keyword evidence="4" id="KW-1185">Reference proteome</keyword>
<evidence type="ECO:0000313" key="3">
    <source>
        <dbReference type="EMBL" id="OKP09206.1"/>
    </source>
</evidence>
<dbReference type="EMBL" id="MNBE01000557">
    <property type="protein sequence ID" value="OKP09206.1"/>
    <property type="molecule type" value="Genomic_DNA"/>
</dbReference>
<dbReference type="PANTHER" id="PTHR33119:SF1">
    <property type="entry name" value="FE2OG DIOXYGENASE DOMAIN-CONTAINING PROTEIN"/>
    <property type="match status" value="1"/>
</dbReference>
<dbReference type="AlphaFoldDB" id="A0A1Q5U9Q5"/>
<name>A0A1Q5U9Q5_9EURO</name>
<dbReference type="InterPro" id="IPR049207">
    <property type="entry name" value="DUF4246_N"/>
</dbReference>
<dbReference type="Pfam" id="PF21666">
    <property type="entry name" value="DUF4246_N"/>
    <property type="match status" value="1"/>
</dbReference>
<evidence type="ECO:0000313" key="4">
    <source>
        <dbReference type="Proteomes" id="UP000186955"/>
    </source>
</evidence>
<dbReference type="Proteomes" id="UP000186955">
    <property type="component" value="Unassembled WGS sequence"/>
</dbReference>
<sequence>MIGVIQTPLDNKTTPIKVPGLGDIPVHVLLSHDQFATGTNEWKGHILTAKELAMLDLINTITDRPNWNRAIFDQQIIAQWQEDAMSSSSLINDKTWAWCLQELQDKARHFDQDGRLVVFNTSSGVSKSDTAISPELGSKLSNSVDLLSHQAILEKSDSAVVNLVDSSLFPLVYGRTKILVGGGSCRLDEKGWPSCSTEDLVVSEVPQLVTERSDWSLYGGQYIWSSKFQWLPCEVQFTGPSGSSDVQISSYINNLHPGNRECYAAIEAVISSSIKQWNEIMVRNKWRRAIGSFHGNCVYCPREPIRIRTFGVEWKAQFPEWAKKLPEKEDENKLSAEEYGVMCSQVEAYLEEPESQDAVCWPWVRTQRIPEDWKSRWGLLRTALTKYANTFVFQHSDPGTAYSYEDWKAGRTGKAIVGPAHHDHVCSAIHELSQFMGSNPWLQPYEWMYRPKGEDADDHRFYTLALQEEFREQGLQVVVRIHSIELDPGTPFYPGEEWHTEGNANERIVANAIYTLDSTNMSEPQIGFRQRCSLGGETWVYDRFGAMDSDNDESDRDSNDSYRDLLLEHALWDLEYISRLFGYEDIQYSPAWQQLGEVKLRPGRLISFPNAFQHRMGPLKLQDETKPGRCRFLTLSLIDPTYRLCSTWNVPPQQPGLNHSSDSESAKQMDLTEALKLRDELLKEHIKKDEGIFKLAQTMSFSGFS</sequence>